<protein>
    <submittedName>
        <fullName evidence="1">Uncharacterized protein</fullName>
    </submittedName>
</protein>
<name>A0A9P8GPP5_AURME</name>
<evidence type="ECO:0000313" key="2">
    <source>
        <dbReference type="Proteomes" id="UP000767238"/>
    </source>
</evidence>
<evidence type="ECO:0000313" key="1">
    <source>
        <dbReference type="EMBL" id="KAH0238074.1"/>
    </source>
</evidence>
<dbReference type="AlphaFoldDB" id="A0A9P8GPP5"/>
<reference evidence="1" key="2">
    <citation type="submission" date="2021-08" db="EMBL/GenBank/DDBJ databases">
        <authorList>
            <person name="Gostincar C."/>
            <person name="Sun X."/>
            <person name="Song Z."/>
            <person name="Gunde-Cimerman N."/>
        </authorList>
    </citation>
    <scope>NUCLEOTIDE SEQUENCE</scope>
    <source>
        <strain evidence="1">EXF-8016</strain>
    </source>
</reference>
<dbReference type="Proteomes" id="UP000767238">
    <property type="component" value="Unassembled WGS sequence"/>
</dbReference>
<comment type="caution">
    <text evidence="1">The sequence shown here is derived from an EMBL/GenBank/DDBJ whole genome shotgun (WGS) entry which is preliminary data.</text>
</comment>
<dbReference type="EMBL" id="JAHFYH010000001">
    <property type="protein sequence ID" value="KAH0238074.1"/>
    <property type="molecule type" value="Genomic_DNA"/>
</dbReference>
<feature type="non-terminal residue" evidence="1">
    <location>
        <position position="262"/>
    </location>
</feature>
<organism evidence="1 2">
    <name type="scientific">Aureobasidium melanogenum</name>
    <name type="common">Aureobasidium pullulans var. melanogenum</name>
    <dbReference type="NCBI Taxonomy" id="46634"/>
    <lineage>
        <taxon>Eukaryota</taxon>
        <taxon>Fungi</taxon>
        <taxon>Dikarya</taxon>
        <taxon>Ascomycota</taxon>
        <taxon>Pezizomycotina</taxon>
        <taxon>Dothideomycetes</taxon>
        <taxon>Dothideomycetidae</taxon>
        <taxon>Dothideales</taxon>
        <taxon>Saccotheciaceae</taxon>
        <taxon>Aureobasidium</taxon>
    </lineage>
</organism>
<accession>A0A9P8GPP5</accession>
<proteinExistence type="predicted"/>
<sequence length="262" mass="29552">MSHVIRISSVHSFDSRTVDLRCQFTFFSGQTRALTTTRQDSEQQSNPLEVLVVYRLLRNSGKRTEARQIHLESCNVCNTRENDVSQILVIPEEGQALTVRRYRLGQFLSACKRAMGQSPKTEHGKNGSAENFLDRGLFTVALTQSHNERGLDIVKFSAQMIKVDGSRIVRGARARRRCGMAWQDHSELFVVDTDNTPCAHALFVCAAESRPPRPWQALLLASESCLACHSPLLRNHPAFWPIVLRVQDEEHGRWFLVAGLPG</sequence>
<gene>
    <name evidence="1" type="ORF">KCV03_g152</name>
</gene>
<reference evidence="1" key="1">
    <citation type="journal article" date="2021" name="J Fungi (Basel)">
        <title>Virulence traits and population genomics of the black yeast Aureobasidium melanogenum.</title>
        <authorList>
            <person name="Cernosa A."/>
            <person name="Sun X."/>
            <person name="Gostincar C."/>
            <person name="Fang C."/>
            <person name="Gunde-Cimerman N."/>
            <person name="Song Z."/>
        </authorList>
    </citation>
    <scope>NUCLEOTIDE SEQUENCE</scope>
    <source>
        <strain evidence="1">EXF-8016</strain>
    </source>
</reference>